<reference evidence="3 4" key="1">
    <citation type="journal article" date="2015" name="Nature">
        <title>rRNA introns, odd ribosomes, and small enigmatic genomes across a large radiation of phyla.</title>
        <authorList>
            <person name="Brown C.T."/>
            <person name="Hug L.A."/>
            <person name="Thomas B.C."/>
            <person name="Sharon I."/>
            <person name="Castelle C.J."/>
            <person name="Singh A."/>
            <person name="Wilkins M.J."/>
            <person name="Williams K.H."/>
            <person name="Banfield J.F."/>
        </authorList>
    </citation>
    <scope>NUCLEOTIDE SEQUENCE [LARGE SCALE GENOMIC DNA]</scope>
</reference>
<dbReference type="SUPFAM" id="SSF56059">
    <property type="entry name" value="Glutathione synthetase ATP-binding domain-like"/>
    <property type="match status" value="1"/>
</dbReference>
<feature type="domain" description="ATP-grasp" evidence="2">
    <location>
        <begin position="103"/>
        <end position="297"/>
    </location>
</feature>
<gene>
    <name evidence="3" type="ORF">UT17_C0002G0207</name>
</gene>
<dbReference type="GO" id="GO:0016879">
    <property type="term" value="F:ligase activity, forming carbon-nitrogen bonds"/>
    <property type="evidence" value="ECO:0007669"/>
    <property type="project" value="TreeGrafter"/>
</dbReference>
<dbReference type="PANTHER" id="PTHR21621:SF0">
    <property type="entry name" value="BETA-CITRYLGLUTAMATE SYNTHASE B-RELATED"/>
    <property type="match status" value="1"/>
</dbReference>
<dbReference type="Proteomes" id="UP000034774">
    <property type="component" value="Unassembled WGS sequence"/>
</dbReference>
<comment type="caution">
    <text evidence="3">The sequence shown here is derived from an EMBL/GenBank/DDBJ whole genome shotgun (WGS) entry which is preliminary data.</text>
</comment>
<organism evidence="3 4">
    <name type="scientific">Candidatus Woesebacteria bacterium GW2011_GWB1_39_10</name>
    <dbReference type="NCBI Taxonomy" id="1618572"/>
    <lineage>
        <taxon>Bacteria</taxon>
        <taxon>Candidatus Woeseibacteriota</taxon>
    </lineage>
</organism>
<evidence type="ECO:0000313" key="3">
    <source>
        <dbReference type="EMBL" id="KKQ92544.1"/>
    </source>
</evidence>
<dbReference type="PROSITE" id="PS50975">
    <property type="entry name" value="ATP_GRASP"/>
    <property type="match status" value="1"/>
</dbReference>
<dbReference type="InterPro" id="IPR011761">
    <property type="entry name" value="ATP-grasp"/>
</dbReference>
<dbReference type="Gene3D" id="3.30.470.20">
    <property type="entry name" value="ATP-grasp fold, B domain"/>
    <property type="match status" value="1"/>
</dbReference>
<keyword evidence="1" id="KW-0547">Nucleotide-binding</keyword>
<dbReference type="AlphaFoldDB" id="A0A0G0P327"/>
<dbReference type="GO" id="GO:0005524">
    <property type="term" value="F:ATP binding"/>
    <property type="evidence" value="ECO:0007669"/>
    <property type="project" value="UniProtKB-UniRule"/>
</dbReference>
<dbReference type="PANTHER" id="PTHR21621">
    <property type="entry name" value="RIBOSOMAL PROTEIN S6 MODIFICATION PROTEIN"/>
    <property type="match status" value="1"/>
</dbReference>
<evidence type="ECO:0000256" key="1">
    <source>
        <dbReference type="PROSITE-ProRule" id="PRU00409"/>
    </source>
</evidence>
<dbReference type="Pfam" id="PF08443">
    <property type="entry name" value="RimK"/>
    <property type="match status" value="1"/>
</dbReference>
<accession>A0A0G0P327</accession>
<evidence type="ECO:0000313" key="4">
    <source>
        <dbReference type="Proteomes" id="UP000034774"/>
    </source>
</evidence>
<proteinExistence type="predicted"/>
<protein>
    <recommendedName>
        <fullName evidence="2">ATP-grasp domain-containing protein</fullName>
    </recommendedName>
</protein>
<dbReference type="InterPro" id="IPR013651">
    <property type="entry name" value="ATP-grasp_RimK-type"/>
</dbReference>
<dbReference type="GO" id="GO:0046872">
    <property type="term" value="F:metal ion binding"/>
    <property type="evidence" value="ECO:0007669"/>
    <property type="project" value="InterPro"/>
</dbReference>
<name>A0A0G0P327_9BACT</name>
<sequence length="298" mass="33296">MTKKRTLILFDKIGSKAEFLGEKSGAQIATFTDLLFDINGSNLQVLVKGVDISEFGLVYIRRADHSHFALAGSLARCLDKLKVPYFDRSFSEIGAAGDKLTSYLKLSIGGIPVPPTIFCMGVNIERYEDYIISELGFPIVAKELVGQHMTGIYAISDKKQFEELPKKVGEKGRTAKYLFQKYIPLESEYRLLVLGDEVKVVHTKVPRDYSQLKLNYSNMDEYEKYLKVDSISSEMQEIAVNAAKCLNIQIAGVDLAVEKGTGKAYIFEVNRGPGFNYDTSVGPEISEVIKFLDKKLSK</sequence>
<evidence type="ECO:0000259" key="2">
    <source>
        <dbReference type="PROSITE" id="PS50975"/>
    </source>
</evidence>
<dbReference type="STRING" id="1618572.UT17_C0002G0207"/>
<dbReference type="GO" id="GO:0005737">
    <property type="term" value="C:cytoplasm"/>
    <property type="evidence" value="ECO:0007669"/>
    <property type="project" value="TreeGrafter"/>
</dbReference>
<keyword evidence="1" id="KW-0067">ATP-binding</keyword>
<dbReference type="EMBL" id="LBVU01000002">
    <property type="protein sequence ID" value="KKQ92544.1"/>
    <property type="molecule type" value="Genomic_DNA"/>
</dbReference>